<organism evidence="1 2">
    <name type="scientific">Cerrena zonata</name>
    <dbReference type="NCBI Taxonomy" id="2478898"/>
    <lineage>
        <taxon>Eukaryota</taxon>
        <taxon>Fungi</taxon>
        <taxon>Dikarya</taxon>
        <taxon>Basidiomycota</taxon>
        <taxon>Agaricomycotina</taxon>
        <taxon>Agaricomycetes</taxon>
        <taxon>Polyporales</taxon>
        <taxon>Cerrenaceae</taxon>
        <taxon>Cerrena</taxon>
    </lineage>
</organism>
<comment type="caution">
    <text evidence="1">The sequence shown here is derived from an EMBL/GenBank/DDBJ whole genome shotgun (WGS) entry which is preliminary data.</text>
</comment>
<protein>
    <submittedName>
        <fullName evidence="1">Uncharacterized protein</fullName>
    </submittedName>
</protein>
<accession>A0AAW0GHX5</accession>
<dbReference type="Proteomes" id="UP001385951">
    <property type="component" value="Unassembled WGS sequence"/>
</dbReference>
<evidence type="ECO:0000313" key="1">
    <source>
        <dbReference type="EMBL" id="KAK7691412.1"/>
    </source>
</evidence>
<dbReference type="AlphaFoldDB" id="A0AAW0GHX5"/>
<reference evidence="1 2" key="1">
    <citation type="submission" date="2022-09" db="EMBL/GenBank/DDBJ databases">
        <authorList>
            <person name="Palmer J.M."/>
        </authorList>
    </citation>
    <scope>NUCLEOTIDE SEQUENCE [LARGE SCALE GENOMIC DNA]</scope>
    <source>
        <strain evidence="1 2">DSM 7382</strain>
    </source>
</reference>
<sequence length="72" mass="8037">MHFRIFRLALDIRKADLQHLYECSDANGALGSMMYERIQDPTAGVRVASSSREKATLPTLSMSSTTTKLHPL</sequence>
<gene>
    <name evidence="1" type="ORF">QCA50_004811</name>
</gene>
<name>A0AAW0GHX5_9APHY</name>
<proteinExistence type="predicted"/>
<dbReference type="EMBL" id="JASBNA010000005">
    <property type="protein sequence ID" value="KAK7691412.1"/>
    <property type="molecule type" value="Genomic_DNA"/>
</dbReference>
<evidence type="ECO:0000313" key="2">
    <source>
        <dbReference type="Proteomes" id="UP001385951"/>
    </source>
</evidence>
<keyword evidence="2" id="KW-1185">Reference proteome</keyword>